<evidence type="ECO:0000256" key="1">
    <source>
        <dbReference type="ARBA" id="ARBA00001974"/>
    </source>
</evidence>
<dbReference type="InterPro" id="IPR050315">
    <property type="entry name" value="FAD-oxidoreductase_2"/>
</dbReference>
<evidence type="ECO:0000259" key="5">
    <source>
        <dbReference type="Pfam" id="PF00890"/>
    </source>
</evidence>
<reference evidence="6" key="1">
    <citation type="submission" date="2023-06" db="EMBL/GenBank/DDBJ databases">
        <title>full genome analysis of Phenantherene degrader P3.</title>
        <authorList>
            <person name="Akbar A."/>
            <person name="Rahmeh R."/>
            <person name="Kishk M."/>
        </authorList>
    </citation>
    <scope>NUCLEOTIDE SEQUENCE</scope>
    <source>
        <strain evidence="6">P3</strain>
    </source>
</reference>
<proteinExistence type="predicted"/>
<dbReference type="Gene3D" id="3.50.50.60">
    <property type="entry name" value="FAD/NAD(P)-binding domain"/>
    <property type="match status" value="1"/>
</dbReference>
<dbReference type="Proteomes" id="UP001175604">
    <property type="component" value="Unassembled WGS sequence"/>
</dbReference>
<organism evidence="6 7">
    <name type="scientific">Bordetella petrii</name>
    <dbReference type="NCBI Taxonomy" id="94624"/>
    <lineage>
        <taxon>Bacteria</taxon>
        <taxon>Pseudomonadati</taxon>
        <taxon>Pseudomonadota</taxon>
        <taxon>Betaproteobacteria</taxon>
        <taxon>Burkholderiales</taxon>
        <taxon>Alcaligenaceae</taxon>
        <taxon>Bordetella</taxon>
    </lineage>
</organism>
<gene>
    <name evidence="6" type="ORF">QUC21_11510</name>
</gene>
<name>A0ABT7W3A7_9BORD</name>
<sequence>MSFDTEFDVLIVGAGGCGLAAAIAIHDRCPRAGIAVLDKADRACGNTVLSSGSIPAAGTRFQQAAGIHDTPALFEEDLLSVAGEHEAMHLTRALTATSAELVEWLVDRAHVRLTLVESYKHIGHRVHRLHAPPSRRGADLVNDLLRECERRDIPVAWSNAVTGLAVDEGRLCGVACVTPDGAATRIGARHVVLASNGYAANKELLRRFVPEVADAPYGGGTGSAGEAILWGEPLGAALANMRAYQGHASLADPHGSLVTWTVVEKGGIIVDRAGRRFGDESIGYSAFAALELEREGPFWLIADTRVRDLTAAGQEEYAELAAHGGVLEGELPQICARTGIDAGGLAATLDAARLCAAGAARDSFGRTQWGLGALGEHLTATRIGPAIFHTQGGLRVDSDGRVQAASGVAIAGLWAGGGAACGISGNRGSLGYMSGNGLLSALGLGMRIGRAIATELDGAEG</sequence>
<evidence type="ECO:0000256" key="4">
    <source>
        <dbReference type="ARBA" id="ARBA00023002"/>
    </source>
</evidence>
<dbReference type="Gene3D" id="3.90.700.10">
    <property type="entry name" value="Succinate dehydrogenase/fumarate reductase flavoprotein, catalytic domain"/>
    <property type="match status" value="1"/>
</dbReference>
<dbReference type="InterPro" id="IPR027477">
    <property type="entry name" value="Succ_DH/fumarate_Rdtase_cat_sf"/>
</dbReference>
<keyword evidence="4" id="KW-0560">Oxidoreductase</keyword>
<keyword evidence="7" id="KW-1185">Reference proteome</keyword>
<dbReference type="RefSeq" id="WP_289785684.1">
    <property type="nucleotide sequence ID" value="NZ_JAUDJE010000008.1"/>
</dbReference>
<dbReference type="SUPFAM" id="SSF56425">
    <property type="entry name" value="Succinate dehydrogenase/fumarate reductase flavoprotein, catalytic domain"/>
    <property type="match status" value="1"/>
</dbReference>
<dbReference type="InterPro" id="IPR003953">
    <property type="entry name" value="FAD-dep_OxRdtase_2_FAD-bd"/>
</dbReference>
<accession>A0ABT7W3A7</accession>
<dbReference type="Pfam" id="PF00890">
    <property type="entry name" value="FAD_binding_2"/>
    <property type="match status" value="1"/>
</dbReference>
<dbReference type="PANTHER" id="PTHR43400:SF10">
    <property type="entry name" value="3-OXOSTEROID 1-DEHYDROGENASE"/>
    <property type="match status" value="1"/>
</dbReference>
<keyword evidence="2" id="KW-0285">Flavoprotein</keyword>
<evidence type="ECO:0000256" key="2">
    <source>
        <dbReference type="ARBA" id="ARBA00022630"/>
    </source>
</evidence>
<protein>
    <submittedName>
        <fullName evidence="6">FAD-binding protein</fullName>
    </submittedName>
</protein>
<evidence type="ECO:0000313" key="7">
    <source>
        <dbReference type="Proteomes" id="UP001175604"/>
    </source>
</evidence>
<dbReference type="InterPro" id="IPR036188">
    <property type="entry name" value="FAD/NAD-bd_sf"/>
</dbReference>
<comment type="cofactor">
    <cofactor evidence="1">
        <name>FAD</name>
        <dbReference type="ChEBI" id="CHEBI:57692"/>
    </cofactor>
</comment>
<dbReference type="PANTHER" id="PTHR43400">
    <property type="entry name" value="FUMARATE REDUCTASE"/>
    <property type="match status" value="1"/>
</dbReference>
<dbReference type="EMBL" id="JAUDJE010000008">
    <property type="protein sequence ID" value="MDM9559658.1"/>
    <property type="molecule type" value="Genomic_DNA"/>
</dbReference>
<comment type="caution">
    <text evidence="6">The sequence shown here is derived from an EMBL/GenBank/DDBJ whole genome shotgun (WGS) entry which is preliminary data.</text>
</comment>
<evidence type="ECO:0000256" key="3">
    <source>
        <dbReference type="ARBA" id="ARBA00022827"/>
    </source>
</evidence>
<keyword evidence="3" id="KW-0274">FAD</keyword>
<dbReference type="SUPFAM" id="SSF51905">
    <property type="entry name" value="FAD/NAD(P)-binding domain"/>
    <property type="match status" value="1"/>
</dbReference>
<feature type="domain" description="FAD-dependent oxidoreductase 2 FAD-binding" evidence="5">
    <location>
        <begin position="8"/>
        <end position="424"/>
    </location>
</feature>
<evidence type="ECO:0000313" key="6">
    <source>
        <dbReference type="EMBL" id="MDM9559658.1"/>
    </source>
</evidence>